<dbReference type="InterPro" id="IPR027417">
    <property type="entry name" value="P-loop_NTPase"/>
</dbReference>
<gene>
    <name evidence="1" type="ORF">HEB94_009767</name>
</gene>
<dbReference type="Gene3D" id="3.40.50.300">
    <property type="entry name" value="P-loop containing nucleotide triphosphate hydrolases"/>
    <property type="match status" value="1"/>
</dbReference>
<dbReference type="RefSeq" id="WP_192755877.1">
    <property type="nucleotide sequence ID" value="NZ_BAABJL010000239.1"/>
</dbReference>
<evidence type="ECO:0000313" key="2">
    <source>
        <dbReference type="Proteomes" id="UP000638648"/>
    </source>
</evidence>
<dbReference type="EMBL" id="JADBEM010000001">
    <property type="protein sequence ID" value="MBE1612919.1"/>
    <property type="molecule type" value="Genomic_DNA"/>
</dbReference>
<name>A0A927RF41_9ACTN</name>
<dbReference type="SUPFAM" id="SSF52540">
    <property type="entry name" value="P-loop containing nucleoside triphosphate hydrolases"/>
    <property type="match status" value="1"/>
</dbReference>
<protein>
    <submittedName>
        <fullName evidence="1">ABC-type cobalamin/Fe3+-siderophores transport system ATPase subunit</fullName>
    </submittedName>
</protein>
<sequence>MSPEPASTPLYLVTGAAGAGKTTLLPELVRLGQGIVVMDQDELLEDRALLGVPIAVPEAAPIWPAYNRMWGRIIHIVRRAGHPVILLCPTPSPEDVIAGADPDGSVHWVLLDCADDLRESRLHARGWSSEWIEDALTDAAQARELVPTVITTDDEDTEKIARRVLAWVEAETRSLPNLPYRSLLRSL</sequence>
<accession>A0A927RF41</accession>
<reference evidence="1" key="1">
    <citation type="submission" date="2020-10" db="EMBL/GenBank/DDBJ databases">
        <title>Sequencing the genomes of 1000 actinobacteria strains.</title>
        <authorList>
            <person name="Klenk H.-P."/>
        </authorList>
    </citation>
    <scope>NUCLEOTIDE SEQUENCE</scope>
    <source>
        <strain evidence="1">DSM 45354</strain>
    </source>
</reference>
<keyword evidence="2" id="KW-1185">Reference proteome</keyword>
<dbReference type="Proteomes" id="UP000638648">
    <property type="component" value="Unassembled WGS sequence"/>
</dbReference>
<evidence type="ECO:0000313" key="1">
    <source>
        <dbReference type="EMBL" id="MBE1612919.1"/>
    </source>
</evidence>
<comment type="caution">
    <text evidence="1">The sequence shown here is derived from an EMBL/GenBank/DDBJ whole genome shotgun (WGS) entry which is preliminary data.</text>
</comment>
<organism evidence="1 2">
    <name type="scientific">Actinopolymorpha pittospori</name>
    <dbReference type="NCBI Taxonomy" id="648752"/>
    <lineage>
        <taxon>Bacteria</taxon>
        <taxon>Bacillati</taxon>
        <taxon>Actinomycetota</taxon>
        <taxon>Actinomycetes</taxon>
        <taxon>Propionibacteriales</taxon>
        <taxon>Actinopolymorphaceae</taxon>
        <taxon>Actinopolymorpha</taxon>
    </lineage>
</organism>
<dbReference type="AlphaFoldDB" id="A0A927RF41"/>
<proteinExistence type="predicted"/>